<keyword evidence="2" id="KW-1185">Reference proteome</keyword>
<proteinExistence type="predicted"/>
<dbReference type="AlphaFoldDB" id="A0A1V4HF81"/>
<dbReference type="OrthoDB" id="2661945at2"/>
<protein>
    <submittedName>
        <fullName evidence="1">Uncharacterized protein</fullName>
    </submittedName>
</protein>
<evidence type="ECO:0000313" key="2">
    <source>
        <dbReference type="Proteomes" id="UP000190626"/>
    </source>
</evidence>
<dbReference type="Proteomes" id="UP000190626">
    <property type="component" value="Unassembled WGS sequence"/>
</dbReference>
<dbReference type="EMBL" id="MBTG01000025">
    <property type="protein sequence ID" value="OPH52962.1"/>
    <property type="molecule type" value="Genomic_DNA"/>
</dbReference>
<evidence type="ECO:0000313" key="1">
    <source>
        <dbReference type="EMBL" id="OPH52962.1"/>
    </source>
</evidence>
<gene>
    <name evidence="1" type="ORF">BC351_32390</name>
</gene>
<accession>A0A1V4HF81</accession>
<reference evidence="2" key="1">
    <citation type="submission" date="2016-07" db="EMBL/GenBank/DDBJ databases">
        <authorList>
            <person name="Florea S."/>
            <person name="Webb J.S."/>
            <person name="Jaromczyk J."/>
            <person name="Schardl C.L."/>
        </authorList>
    </citation>
    <scope>NUCLEOTIDE SEQUENCE [LARGE SCALE GENOMIC DNA]</scope>
    <source>
        <strain evidence="2">CY1</strain>
    </source>
</reference>
<name>A0A1V4HF81_9BACL</name>
<sequence>MGFAAAMRLPVFEEFIILGDDFMEYHVKHRETGEEKTLNHLEVNDMEYGDGSQIIVFDKALEAYVLLDDSE</sequence>
<comment type="caution">
    <text evidence="1">The sequence shown here is derived from an EMBL/GenBank/DDBJ whole genome shotgun (WGS) entry which is preliminary data.</text>
</comment>
<organism evidence="1 2">
    <name type="scientific">Paenibacillus ferrarius</name>
    <dbReference type="NCBI Taxonomy" id="1469647"/>
    <lineage>
        <taxon>Bacteria</taxon>
        <taxon>Bacillati</taxon>
        <taxon>Bacillota</taxon>
        <taxon>Bacilli</taxon>
        <taxon>Bacillales</taxon>
        <taxon>Paenibacillaceae</taxon>
        <taxon>Paenibacillus</taxon>
    </lineage>
</organism>
<dbReference type="RefSeq" id="WP_079416116.1">
    <property type="nucleotide sequence ID" value="NZ_MBTG01000025.1"/>
</dbReference>